<dbReference type="GO" id="GO:0006355">
    <property type="term" value="P:regulation of DNA-templated transcription"/>
    <property type="evidence" value="ECO:0007669"/>
    <property type="project" value="TreeGrafter"/>
</dbReference>
<keyword evidence="7" id="KW-1185">Reference proteome</keyword>
<dbReference type="SMART" id="SM00850">
    <property type="entry name" value="LytTR"/>
    <property type="match status" value="1"/>
</dbReference>
<dbReference type="PROSITE" id="PS50110">
    <property type="entry name" value="RESPONSE_REGULATORY"/>
    <property type="match status" value="1"/>
</dbReference>
<protein>
    <submittedName>
        <fullName evidence="6">Response regulator transcription factor</fullName>
    </submittedName>
</protein>
<dbReference type="GO" id="GO:0000156">
    <property type="term" value="F:phosphorelay response regulator activity"/>
    <property type="evidence" value="ECO:0007669"/>
    <property type="project" value="TreeGrafter"/>
</dbReference>
<evidence type="ECO:0000256" key="2">
    <source>
        <dbReference type="ARBA" id="ARBA00023125"/>
    </source>
</evidence>
<keyword evidence="1" id="KW-0902">Two-component regulatory system</keyword>
<gene>
    <name evidence="6" type="ORF">H8B19_14360</name>
</gene>
<dbReference type="InterPro" id="IPR007492">
    <property type="entry name" value="LytTR_DNA-bd_dom"/>
</dbReference>
<dbReference type="InterPro" id="IPR039420">
    <property type="entry name" value="WalR-like"/>
</dbReference>
<dbReference type="AlphaFoldDB" id="A0A8J6ITB7"/>
<dbReference type="PANTHER" id="PTHR48111">
    <property type="entry name" value="REGULATOR OF RPOS"/>
    <property type="match status" value="1"/>
</dbReference>
<dbReference type="Gene3D" id="3.40.50.2300">
    <property type="match status" value="1"/>
</dbReference>
<evidence type="ECO:0000259" key="5">
    <source>
        <dbReference type="PROSITE" id="PS50930"/>
    </source>
</evidence>
<dbReference type="PANTHER" id="PTHR48111:SF17">
    <property type="entry name" value="TRANSCRIPTIONAL REGULATORY PROTEIN YPDB"/>
    <property type="match status" value="1"/>
</dbReference>
<feature type="domain" description="HTH LytTR-type" evidence="5">
    <location>
        <begin position="149"/>
        <end position="216"/>
    </location>
</feature>
<dbReference type="Pfam" id="PF00072">
    <property type="entry name" value="Response_reg"/>
    <property type="match status" value="1"/>
</dbReference>
<keyword evidence="2" id="KW-0238">DNA-binding</keyword>
<evidence type="ECO:0000313" key="7">
    <source>
        <dbReference type="Proteomes" id="UP000601768"/>
    </source>
</evidence>
<dbReference type="InterPro" id="IPR001789">
    <property type="entry name" value="Sig_transdc_resp-reg_receiver"/>
</dbReference>
<evidence type="ECO:0000256" key="1">
    <source>
        <dbReference type="ARBA" id="ARBA00023012"/>
    </source>
</evidence>
<dbReference type="Pfam" id="PF04397">
    <property type="entry name" value="LytTR"/>
    <property type="match status" value="1"/>
</dbReference>
<dbReference type="SMART" id="SM00448">
    <property type="entry name" value="REC"/>
    <property type="match status" value="1"/>
</dbReference>
<reference evidence="6" key="2">
    <citation type="submission" date="2020-08" db="EMBL/GenBank/DDBJ databases">
        <authorList>
            <person name="Lai Q."/>
        </authorList>
    </citation>
    <scope>NUCLEOTIDE SEQUENCE</scope>
    <source>
        <strain evidence="6">S27-2</strain>
    </source>
</reference>
<dbReference type="Proteomes" id="UP000601768">
    <property type="component" value="Unassembled WGS sequence"/>
</dbReference>
<dbReference type="GO" id="GO:0005829">
    <property type="term" value="C:cytosol"/>
    <property type="evidence" value="ECO:0007669"/>
    <property type="project" value="TreeGrafter"/>
</dbReference>
<dbReference type="Gene3D" id="2.40.50.1020">
    <property type="entry name" value="LytTr DNA-binding domain"/>
    <property type="match status" value="1"/>
</dbReference>
<name>A0A8J6ITB7_9ALTE</name>
<accession>A0A8J6ITB7</accession>
<dbReference type="SUPFAM" id="SSF52172">
    <property type="entry name" value="CheY-like"/>
    <property type="match status" value="1"/>
</dbReference>
<dbReference type="GO" id="GO:0032993">
    <property type="term" value="C:protein-DNA complex"/>
    <property type="evidence" value="ECO:0007669"/>
    <property type="project" value="TreeGrafter"/>
</dbReference>
<evidence type="ECO:0000313" key="6">
    <source>
        <dbReference type="EMBL" id="MBC3767065.1"/>
    </source>
</evidence>
<proteinExistence type="predicted"/>
<keyword evidence="3" id="KW-0597">Phosphoprotein</keyword>
<dbReference type="EMBL" id="JACNEP010000013">
    <property type="protein sequence ID" value="MBC3767065.1"/>
    <property type="molecule type" value="Genomic_DNA"/>
</dbReference>
<dbReference type="PROSITE" id="PS50930">
    <property type="entry name" value="HTH_LYTTR"/>
    <property type="match status" value="1"/>
</dbReference>
<evidence type="ECO:0000256" key="3">
    <source>
        <dbReference type="PROSITE-ProRule" id="PRU00169"/>
    </source>
</evidence>
<evidence type="ECO:0000259" key="4">
    <source>
        <dbReference type="PROSITE" id="PS50110"/>
    </source>
</evidence>
<feature type="domain" description="Response regulatory" evidence="4">
    <location>
        <begin position="7"/>
        <end position="118"/>
    </location>
</feature>
<dbReference type="InterPro" id="IPR011006">
    <property type="entry name" value="CheY-like_superfamily"/>
</dbReference>
<dbReference type="RefSeq" id="WP_186507580.1">
    <property type="nucleotide sequence ID" value="NZ_JACNEP010000013.1"/>
</dbReference>
<organism evidence="6 7">
    <name type="scientific">Neptunicella marina</name>
    <dbReference type="NCBI Taxonomy" id="2125989"/>
    <lineage>
        <taxon>Bacteria</taxon>
        <taxon>Pseudomonadati</taxon>
        <taxon>Pseudomonadota</taxon>
        <taxon>Gammaproteobacteria</taxon>
        <taxon>Alteromonadales</taxon>
        <taxon>Alteromonadaceae</taxon>
        <taxon>Neptunicella</taxon>
    </lineage>
</organism>
<reference evidence="6" key="1">
    <citation type="journal article" date="2018" name="Int. J. Syst. Evol. Microbiol.">
        <title>Neptunicella marina gen. nov., sp. nov., isolated from surface seawater.</title>
        <authorList>
            <person name="Liu X."/>
            <person name="Lai Q."/>
            <person name="Du Y."/>
            <person name="Zhang X."/>
            <person name="Liu Z."/>
            <person name="Sun F."/>
            <person name="Shao Z."/>
        </authorList>
    </citation>
    <scope>NUCLEOTIDE SEQUENCE</scope>
    <source>
        <strain evidence="6">S27-2</strain>
    </source>
</reference>
<feature type="modified residue" description="4-aspartylphosphate" evidence="3">
    <location>
        <position position="58"/>
    </location>
</feature>
<sequence length="251" mass="28307">MSSTQLNLIIIDDEPLAHEVLRHHCQQHADINVAGQFYSAPEALAWLANNQTDLILLDINMPVLTGIDMLKVLANKPQIVLCTAHQQYALQGFELDVTDYLLKPVSAERFTQAIEKVQRRQQQAQQPEATTPVINEQPQTAQINTPRDIVIRVDREQRRVALDSIYCLEAYGNYVKVWQQQGFQLTAATLKRFSELLPAHFVQIHKSAIVNQQHVKAVNNEMVTLTNGQQLKTGKAYKHNLEALLTGISLG</sequence>
<dbReference type="GO" id="GO:0000976">
    <property type="term" value="F:transcription cis-regulatory region binding"/>
    <property type="evidence" value="ECO:0007669"/>
    <property type="project" value="TreeGrafter"/>
</dbReference>
<comment type="caution">
    <text evidence="6">The sequence shown here is derived from an EMBL/GenBank/DDBJ whole genome shotgun (WGS) entry which is preliminary data.</text>
</comment>